<dbReference type="Pfam" id="PF12698">
    <property type="entry name" value="ABC2_membrane_3"/>
    <property type="match status" value="1"/>
</dbReference>
<dbReference type="NCBIfam" id="TIGR03062">
    <property type="entry name" value="pip_yhgE_Cterm"/>
    <property type="match status" value="1"/>
</dbReference>
<reference evidence="9 10" key="1">
    <citation type="submission" date="2016-12" db="EMBL/GenBank/DDBJ databases">
        <title>Complete genome sequence of Clostridium kluyveri JZZ isolated from the pit mud of a Chinese flavor liquor-making factory.</title>
        <authorList>
            <person name="Wang Y."/>
        </authorList>
    </citation>
    <scope>NUCLEOTIDE SEQUENCE [LARGE SCALE GENOMIC DNA]</scope>
    <source>
        <strain evidence="9 10">JZZ</strain>
    </source>
</reference>
<evidence type="ECO:0000256" key="3">
    <source>
        <dbReference type="ARBA" id="ARBA00022989"/>
    </source>
</evidence>
<keyword evidence="4 6" id="KW-0472">Membrane</keyword>
<organism evidence="9 10">
    <name type="scientific">Clostridium kluyveri</name>
    <dbReference type="NCBI Taxonomy" id="1534"/>
    <lineage>
        <taxon>Bacteria</taxon>
        <taxon>Bacillati</taxon>
        <taxon>Bacillota</taxon>
        <taxon>Clostridia</taxon>
        <taxon>Eubacteriales</taxon>
        <taxon>Clostridiaceae</taxon>
        <taxon>Clostridium</taxon>
    </lineage>
</organism>
<sequence length="722" mass="80523">MIKNIIKIFKRDMKSIIKNPIALLIITGVCIIPSLYAWINIKAVWDPYAEVRTRNIPVAIVNNDNGTSFRGENINAGNNIVNNLKNNHKIGWKFVNSKKANIGILNGTYYAMIEIPKDFSSRLVSITSDNPKKPEIVYKVNTKSSPLISKITSSAKDTLLDSIKSNFVYSVNKTIFSFLNTIGEDADKNKEDIINLKDNIIKLNDNMDLITYVLGNIKNSSSNLTPILNEIKTTFPLMNSGINILSENNDNNKDFINSLQPSLNNTFDNIAINLENAKGDIYRTEALIENLNSLITESNSSSINSTVDKIGYEIDILINEIDPIIDFLEKINDFKSNTKISDLLKSLNTIQKSLKNEKNNIKSLQNELTNTNQINEDILNSMSHNITNLKVQLIDAQNEYNKNTRNALNSIAKEITDYTDNTSSILKSVQDFNKQGDNAMDTLIHGSELVAAESGKLNSRLLQFKDNINKLSNELKLVTNNDIIQIITILQNNPELMGDFISSPFNVKEENIYTVSNFGSSMAPMYTALAMWVGSIMLVTLLRVDVTPFEGSGNLTLKEKYLGKLLTFIALGAIQGIIVTLGDKFLLQVQMVNVFLMIMVALVSAITFTVIVYTLVSILGNFGRAISIIFLIIQIAGSGATYPIQLQLLIFRILQPLFPFTYSVSGFREAVAGPLISTVVLDFVVLILISIFFILIGLFLKEPLHNKIHKFQVKFKDSGIGE</sequence>
<evidence type="ECO:0000313" key="10">
    <source>
        <dbReference type="Proteomes" id="UP000184604"/>
    </source>
</evidence>
<feature type="transmembrane region" description="Helical" evidence="6">
    <location>
        <begin position="594"/>
        <end position="616"/>
    </location>
</feature>
<feature type="transmembrane region" description="Helical" evidence="6">
    <location>
        <begin position="525"/>
        <end position="544"/>
    </location>
</feature>
<feature type="domain" description="ABC-2 type transporter transmembrane" evidence="8">
    <location>
        <begin position="29"/>
        <end position="242"/>
    </location>
</feature>
<evidence type="ECO:0000259" key="8">
    <source>
        <dbReference type="Pfam" id="PF12698"/>
    </source>
</evidence>
<dbReference type="PANTHER" id="PTHR43077">
    <property type="entry name" value="TRANSPORT PERMEASE YVFS-RELATED"/>
    <property type="match status" value="1"/>
</dbReference>
<name>A0A1L5F7N9_CLOKL</name>
<dbReference type="EMBL" id="CP018335">
    <property type="protein sequence ID" value="APM39041.1"/>
    <property type="molecule type" value="Genomic_DNA"/>
</dbReference>
<evidence type="ECO:0000256" key="1">
    <source>
        <dbReference type="ARBA" id="ARBA00004141"/>
    </source>
</evidence>
<dbReference type="GO" id="GO:0016020">
    <property type="term" value="C:membrane"/>
    <property type="evidence" value="ECO:0007669"/>
    <property type="project" value="UniProtKB-SubCell"/>
</dbReference>
<dbReference type="Pfam" id="PF01061">
    <property type="entry name" value="ABC2_membrane"/>
    <property type="match status" value="1"/>
</dbReference>
<dbReference type="InterPro" id="IPR017500">
    <property type="entry name" value="Phage_infect_YhgE_N"/>
</dbReference>
<gene>
    <name evidence="9" type="ORF">BS101_09925</name>
</gene>
<dbReference type="OrthoDB" id="9811483at2"/>
<evidence type="ECO:0000256" key="2">
    <source>
        <dbReference type="ARBA" id="ARBA00022692"/>
    </source>
</evidence>
<dbReference type="NCBIfam" id="TIGR03061">
    <property type="entry name" value="pip_yhgE_Nterm"/>
    <property type="match status" value="1"/>
</dbReference>
<evidence type="ECO:0000313" key="9">
    <source>
        <dbReference type="EMBL" id="APM39041.1"/>
    </source>
</evidence>
<dbReference type="PANTHER" id="PTHR43077:SF10">
    <property type="entry name" value="TRANSPORT PERMEASE PROTEIN"/>
    <property type="match status" value="1"/>
</dbReference>
<feature type="transmembrane region" description="Helical" evidence="6">
    <location>
        <begin position="628"/>
        <end position="654"/>
    </location>
</feature>
<comment type="subcellular location">
    <subcellularLocation>
        <location evidence="1">Membrane</location>
        <topology evidence="1">Multi-pass membrane protein</topology>
    </subcellularLocation>
</comment>
<feature type="coiled-coil region" evidence="5">
    <location>
        <begin position="340"/>
        <end position="406"/>
    </location>
</feature>
<keyword evidence="3 6" id="KW-1133">Transmembrane helix</keyword>
<evidence type="ECO:0000256" key="5">
    <source>
        <dbReference type="SAM" id="Coils"/>
    </source>
</evidence>
<dbReference type="GO" id="GO:0140359">
    <property type="term" value="F:ABC-type transporter activity"/>
    <property type="evidence" value="ECO:0007669"/>
    <property type="project" value="InterPro"/>
</dbReference>
<dbReference type="InterPro" id="IPR017501">
    <property type="entry name" value="Phage_infect_YhgE_C"/>
</dbReference>
<keyword evidence="2 6" id="KW-0812">Transmembrane</keyword>
<feature type="transmembrane region" description="Helical" evidence="6">
    <location>
        <begin position="21"/>
        <end position="39"/>
    </location>
</feature>
<feature type="transmembrane region" description="Helical" evidence="6">
    <location>
        <begin position="565"/>
        <end position="582"/>
    </location>
</feature>
<feature type="transmembrane region" description="Helical" evidence="6">
    <location>
        <begin position="674"/>
        <end position="700"/>
    </location>
</feature>
<dbReference type="AlphaFoldDB" id="A0A1L5F7N9"/>
<evidence type="ECO:0000256" key="6">
    <source>
        <dbReference type="SAM" id="Phobius"/>
    </source>
</evidence>
<evidence type="ECO:0000259" key="7">
    <source>
        <dbReference type="Pfam" id="PF01061"/>
    </source>
</evidence>
<dbReference type="RefSeq" id="WP_073538679.1">
    <property type="nucleotide sequence ID" value="NZ_CP018335.1"/>
</dbReference>
<evidence type="ECO:0000256" key="4">
    <source>
        <dbReference type="ARBA" id="ARBA00023136"/>
    </source>
</evidence>
<accession>A0A1L5F7N9</accession>
<proteinExistence type="predicted"/>
<dbReference type="InterPro" id="IPR051328">
    <property type="entry name" value="T7SS_ABC-Transporter"/>
</dbReference>
<dbReference type="Proteomes" id="UP000184604">
    <property type="component" value="Chromosome"/>
</dbReference>
<feature type="domain" description="ABC-2 type transporter transmembrane" evidence="7">
    <location>
        <begin position="522"/>
        <end position="670"/>
    </location>
</feature>
<dbReference type="Gene3D" id="3.40.1710.10">
    <property type="entry name" value="abc type-2 transporter like domain"/>
    <property type="match status" value="1"/>
</dbReference>
<protein>
    <submittedName>
        <fullName evidence="9">Phage infection protein</fullName>
    </submittedName>
</protein>
<keyword evidence="5" id="KW-0175">Coiled coil</keyword>
<dbReference type="InterPro" id="IPR013525">
    <property type="entry name" value="ABC2_TM"/>
</dbReference>